<dbReference type="InterPro" id="IPR018731">
    <property type="entry name" value="Atg13_N"/>
</dbReference>
<feature type="compositionally biased region" description="Low complexity" evidence="4">
    <location>
        <begin position="441"/>
        <end position="476"/>
    </location>
</feature>
<feature type="compositionally biased region" description="Low complexity" evidence="4">
    <location>
        <begin position="14"/>
        <end position="25"/>
    </location>
</feature>
<feature type="compositionally biased region" description="Low complexity" evidence="4">
    <location>
        <begin position="358"/>
        <end position="367"/>
    </location>
</feature>
<organism evidence="6 7">
    <name type="scientific">Dimargaris verticillata</name>
    <dbReference type="NCBI Taxonomy" id="2761393"/>
    <lineage>
        <taxon>Eukaryota</taxon>
        <taxon>Fungi</taxon>
        <taxon>Fungi incertae sedis</taxon>
        <taxon>Zoopagomycota</taxon>
        <taxon>Kickxellomycotina</taxon>
        <taxon>Dimargaritomycetes</taxon>
        <taxon>Dimargaritales</taxon>
        <taxon>Dimargaritaceae</taxon>
        <taxon>Dimargaris</taxon>
    </lineage>
</organism>
<dbReference type="InterPro" id="IPR040182">
    <property type="entry name" value="ATG13"/>
</dbReference>
<feature type="compositionally biased region" description="Low complexity" evidence="4">
    <location>
        <begin position="507"/>
        <end position="530"/>
    </location>
</feature>
<feature type="region of interest" description="Disordered" evidence="4">
    <location>
        <begin position="863"/>
        <end position="1020"/>
    </location>
</feature>
<evidence type="ECO:0000313" key="7">
    <source>
        <dbReference type="Proteomes" id="UP001151582"/>
    </source>
</evidence>
<dbReference type="Pfam" id="PF10033">
    <property type="entry name" value="ATG13"/>
    <property type="match status" value="1"/>
</dbReference>
<dbReference type="GO" id="GO:1990316">
    <property type="term" value="C:Atg1/ULK1 kinase complex"/>
    <property type="evidence" value="ECO:0007669"/>
    <property type="project" value="InterPro"/>
</dbReference>
<name>A0A9W8B7V1_9FUNG</name>
<dbReference type="GO" id="GO:0034727">
    <property type="term" value="P:piecemeal microautophagy of the nucleus"/>
    <property type="evidence" value="ECO:0007669"/>
    <property type="project" value="TreeGrafter"/>
</dbReference>
<dbReference type="InterPro" id="IPR036570">
    <property type="entry name" value="HORMA_dom_sf"/>
</dbReference>
<feature type="region of interest" description="Disordered" evidence="4">
    <location>
        <begin position="318"/>
        <end position="422"/>
    </location>
</feature>
<evidence type="ECO:0000313" key="6">
    <source>
        <dbReference type="EMBL" id="KAJ1982336.1"/>
    </source>
</evidence>
<evidence type="ECO:0000259" key="5">
    <source>
        <dbReference type="Pfam" id="PF10033"/>
    </source>
</evidence>
<feature type="domain" description="Autophagy-related protein 13 N-terminal" evidence="5">
    <location>
        <begin position="40"/>
        <end position="288"/>
    </location>
</feature>
<keyword evidence="2 3" id="KW-0072">Autophagy</keyword>
<dbReference type="GO" id="GO:0000407">
    <property type="term" value="C:phagophore assembly site"/>
    <property type="evidence" value="ECO:0007669"/>
    <property type="project" value="TreeGrafter"/>
</dbReference>
<protein>
    <recommendedName>
        <fullName evidence="3">Autophagy-related protein 13</fullName>
    </recommendedName>
</protein>
<feature type="compositionally biased region" description="Low complexity" evidence="4">
    <location>
        <begin position="697"/>
        <end position="707"/>
    </location>
</feature>
<evidence type="ECO:0000256" key="3">
    <source>
        <dbReference type="RuleBase" id="RU361214"/>
    </source>
</evidence>
<evidence type="ECO:0000256" key="1">
    <source>
        <dbReference type="ARBA" id="ARBA00005246"/>
    </source>
</evidence>
<feature type="region of interest" description="Disordered" evidence="4">
    <location>
        <begin position="440"/>
        <end position="480"/>
    </location>
</feature>
<feature type="compositionally biased region" description="Polar residues" evidence="4">
    <location>
        <begin position="531"/>
        <end position="545"/>
    </location>
</feature>
<dbReference type="GO" id="GO:0000423">
    <property type="term" value="P:mitophagy"/>
    <property type="evidence" value="ECO:0007669"/>
    <property type="project" value="TreeGrafter"/>
</dbReference>
<dbReference type="AlphaFoldDB" id="A0A9W8B7V1"/>
<reference evidence="6" key="1">
    <citation type="submission" date="2022-07" db="EMBL/GenBank/DDBJ databases">
        <title>Phylogenomic reconstructions and comparative analyses of Kickxellomycotina fungi.</title>
        <authorList>
            <person name="Reynolds N.K."/>
            <person name="Stajich J.E."/>
            <person name="Barry K."/>
            <person name="Grigoriev I.V."/>
            <person name="Crous P."/>
            <person name="Smith M.E."/>
        </authorList>
    </citation>
    <scope>NUCLEOTIDE SEQUENCE</scope>
    <source>
        <strain evidence="6">RSA 567</strain>
    </source>
</reference>
<feature type="compositionally biased region" description="Polar residues" evidence="4">
    <location>
        <begin position="897"/>
        <end position="909"/>
    </location>
</feature>
<feature type="region of interest" description="Disordered" evidence="4">
    <location>
        <begin position="685"/>
        <end position="739"/>
    </location>
</feature>
<dbReference type="PANTHER" id="PTHR13430">
    <property type="match status" value="1"/>
</dbReference>
<gene>
    <name evidence="6" type="primary">ATG13</name>
    <name evidence="6" type="ORF">H4R34_001746</name>
</gene>
<keyword evidence="7" id="KW-1185">Reference proteome</keyword>
<dbReference type="GO" id="GO:0005829">
    <property type="term" value="C:cytosol"/>
    <property type="evidence" value="ECO:0007669"/>
    <property type="project" value="TreeGrafter"/>
</dbReference>
<comment type="similarity">
    <text evidence="1 3">Belongs to the ATG13 family. Fungi subfamily.</text>
</comment>
<evidence type="ECO:0000256" key="2">
    <source>
        <dbReference type="ARBA" id="ARBA00023006"/>
    </source>
</evidence>
<comment type="caution">
    <text evidence="6">The sequence shown here is derived from an EMBL/GenBank/DDBJ whole genome shotgun (WGS) entry which is preliminary data.</text>
</comment>
<feature type="region of interest" description="Disordered" evidence="4">
    <location>
        <begin position="507"/>
        <end position="588"/>
    </location>
</feature>
<sequence>MNRPPSTASQYSDLNLSTSNLSTSSHAAPARDSRGEQITQNFFAKFAQIVTQTRQSGSGLDPASVGSPALRPQSTSVRMNKWFNLELEDREPVRSEVRFWRTAALLSTPPPPLIVEVYLDVSDLRDNQMLVVTDDRLRRWTVDLQASFHDSRTSLPSNLNSSQGSKSLRRTSVLLESWQLQLSHPMPYPVPELPIIYKKAIVYFRLLFFFVRLLPAYQLTKRLQQASRPWMRIGYRLTTAPTVQSNEIGLDTSLTGALAASHHHQFDPLLATLGTFTSSVTYRAECGFHIEEHDVTADSHALNLDQGYFAPTIASTNSDTAPQQPYNIPPPSAHTLLSSTKSPPLKPRPASLGTRRTAAMAPAPAAPYGSAVTGTPQPGLRRATTTTTTTTLRPTSGGFVPPAGLHRIAEAGPTRQPTDTNQYFTDRSKTMQRNHRLDHASPLPLLHPSGSSLGKPPSSLDSRISSQPSTHSPPSSLTRESWGRSALLSYPHGAQAVLRRPSLSIVSPFKSPSLSSSPASPLQPGPQSSSTDTDGSQLTQRQGSYGPTGPVYPRASLGGPVPTSLPRDSTAHSLGRSGLPVTDSITQSPRLSSSFAHRYRQASAPDALIVPRGSTRSIAPSTSLREGYLVTMPPNPSLSRTPSRYRRHSLLSDDGASISEITLDGPNHASSMGPPPMTGHQLLFGPDAAPTPALPWASGEGSSAEGEVSVDEFQQLLDSQPPLQSASRASSRPRAFTVGAAGGTSRYSVRGLYTHHTKTTSTSTDAGSTFSPHLLPNRMPPAPLDPDQPAYTSHMDRLQRRKQSYNYMADSIALNARPTPGEPTTHPRNMPEFEAPYSSLLPSMTKAPSLPDCSALPPPSLTRAHTAVHSHVPAPQRCTTQYPNTAKSPEPAHGTLLYSTSPPTNSAISGGSALRRPTYSPALTPNHHQPLAQPEHQPYTSSGASTQPRNLGLPASNRLPPNSRTLAKDGRPYSPGNGLGVSSAASSSGHYHRLSAASLTGLERRPSSHRTATTPDLEDTDSLLFAMSESSINDSTQ</sequence>
<dbReference type="Gene3D" id="3.30.900.10">
    <property type="entry name" value="HORMA domain"/>
    <property type="match status" value="1"/>
</dbReference>
<feature type="compositionally biased region" description="Polar residues" evidence="4">
    <location>
        <begin position="877"/>
        <end position="887"/>
    </location>
</feature>
<dbReference type="PANTHER" id="PTHR13430:SF4">
    <property type="entry name" value="AUTOPHAGY-RELATED PROTEIN 13"/>
    <property type="match status" value="1"/>
</dbReference>
<feature type="compositionally biased region" description="Polar residues" evidence="4">
    <location>
        <begin position="938"/>
        <end position="949"/>
    </location>
</feature>
<dbReference type="GO" id="GO:0034497">
    <property type="term" value="P:protein localization to phagophore assembly site"/>
    <property type="evidence" value="ECO:0007669"/>
    <property type="project" value="TreeGrafter"/>
</dbReference>
<dbReference type="OrthoDB" id="70161at2759"/>
<evidence type="ECO:0000256" key="4">
    <source>
        <dbReference type="SAM" id="MobiDB-lite"/>
    </source>
</evidence>
<accession>A0A9W8B7V1</accession>
<feature type="compositionally biased region" description="Polar residues" evidence="4">
    <location>
        <begin position="1"/>
        <end position="13"/>
    </location>
</feature>
<proteinExistence type="inferred from homology"/>
<dbReference type="EMBL" id="JANBQB010000093">
    <property type="protein sequence ID" value="KAJ1982336.1"/>
    <property type="molecule type" value="Genomic_DNA"/>
</dbReference>
<feature type="region of interest" description="Disordered" evidence="4">
    <location>
        <begin position="1"/>
        <end position="34"/>
    </location>
</feature>
<dbReference type="Proteomes" id="UP001151582">
    <property type="component" value="Unassembled WGS sequence"/>
</dbReference>
<feature type="compositionally biased region" description="Low complexity" evidence="4">
    <location>
        <begin position="714"/>
        <end position="735"/>
    </location>
</feature>